<accession>A0A1G9J1L0</accession>
<dbReference type="AlphaFoldDB" id="A0A1G9J1L0"/>
<feature type="region of interest" description="Disordered" evidence="1">
    <location>
        <begin position="305"/>
        <end position="327"/>
    </location>
</feature>
<reference evidence="3" key="1">
    <citation type="submission" date="2016-10" db="EMBL/GenBank/DDBJ databases">
        <authorList>
            <person name="Varghese N."/>
            <person name="Submissions S."/>
        </authorList>
    </citation>
    <scope>NUCLEOTIDE SEQUENCE [LARGE SCALE GENOMIC DNA]</scope>
    <source>
        <strain evidence="3">DSM 19110</strain>
    </source>
</reference>
<organism evidence="2 3">
    <name type="scientific">Pedobacter steynii</name>
    <dbReference type="NCBI Taxonomy" id="430522"/>
    <lineage>
        <taxon>Bacteria</taxon>
        <taxon>Pseudomonadati</taxon>
        <taxon>Bacteroidota</taxon>
        <taxon>Sphingobacteriia</taxon>
        <taxon>Sphingobacteriales</taxon>
        <taxon>Sphingobacteriaceae</taxon>
        <taxon>Pedobacter</taxon>
    </lineage>
</organism>
<evidence type="ECO:0000313" key="3">
    <source>
        <dbReference type="Proteomes" id="UP000183200"/>
    </source>
</evidence>
<evidence type="ECO:0000256" key="1">
    <source>
        <dbReference type="SAM" id="MobiDB-lite"/>
    </source>
</evidence>
<dbReference type="Proteomes" id="UP000183200">
    <property type="component" value="Unassembled WGS sequence"/>
</dbReference>
<protein>
    <submittedName>
        <fullName evidence="2">YD repeat-containing protein</fullName>
    </submittedName>
</protein>
<dbReference type="EMBL" id="FNGY01000001">
    <property type="protein sequence ID" value="SDL31398.1"/>
    <property type="molecule type" value="Genomic_DNA"/>
</dbReference>
<gene>
    <name evidence="2" type="ORF">SAMN05421820_101122</name>
</gene>
<name>A0A1G9J1L0_9SPHI</name>
<keyword evidence="3" id="KW-1185">Reference proteome</keyword>
<evidence type="ECO:0000313" key="2">
    <source>
        <dbReference type="EMBL" id="SDL31398.1"/>
    </source>
</evidence>
<proteinExistence type="predicted"/>
<sequence length="1019" mass="116377">MNQISTLFMKYFIFLIVCLLGTDVFAQHNNKLQFNVMPPSPVASKFTTYLGNEPNLSSGTVSIPIDLYNIELKDFSLPIKMTYSTSGISITDTPFPYGYGWVSNINPRITRKVLGRADERYPFKDNYTLQNDWINRNNGKAAMVSTSYYYSLLKGMVSDKGELVSYQLYKEDLYDGQKDIFTINLPHKSITFLIKKELNGFKAYTYGNYVKIDLVNSAHGVYEFIDHITVTDEDGTIYRFGAPFDAFQSNYVEANGEIIITSWLLREIEAKNHQKIKFIWANFDTSNSAPLVSVATTVNDLKSRRLPHTPAAGESPNSKPPESRPEVSISALKIDMDEYTNPDSKMLTKIEFPLGSVDFSYLSRTLPLVNNIKISDFAGSIIKNVDFAYGEWNAQQDQFLLKQISVNDDKYKFEYNTNRYGKGSTSIDLWGFYNGKVNQSHVPKVFLKYYWEYAFKNLPPVNNGLSVGFADKSVDELAMKAFMLEKIIYPTGGYSTYDYEPHQFSFNEQYLGFDPSSNFPNTPTKGGGLRVKTVKSYHHDGSLQLEKSYKYGIGENGLARIKLIPTLNSFIDEIYNFTYNAYGSDFALYNRLLTIKGLSDYSSYDFGKSGFWYDEVTEYSLTNKRTVKFIFKDDVVAKLQGPRFFQKKFTQITSSLFQNGPQIKEEINYLKTSSGYSPLLRKNYDYEWISDPNGQIQNMLIDRRIGTSLDGNTWVEGTHAIYPAFPEFIPWGTQGGEFQLFPEHFSASDFTFNEAKYYIDPGIYRLKSEQQITYALSDSIINIKTFSYNPDKITYPKTVESISSKGGTLNRKTSKYPWESSLDIYQLMVQKNMLDKPIEELFTTNQSTTLLSNNYAVDTNLSNELVFLQNQTIHINAALSKIISFKRYDLYGNPLEFSIQKAPSTTLLWGYKGQYPIAEIVNASYSDVLTKLGGEGVIDQFNNASVTEDFIRQKMAQLRSGLPNAQITSFIYKPLVGITSKTNPNGRIEYYEYDGYQRLKNVKDQKGNVLKNTTYHYKP</sequence>